<keyword evidence="16 18" id="KW-0472">Membrane</keyword>
<keyword evidence="15 18" id="KW-0496">Mitochondrion</keyword>
<dbReference type="GO" id="GO:0004129">
    <property type="term" value="F:cytochrome-c oxidase activity"/>
    <property type="evidence" value="ECO:0007669"/>
    <property type="project" value="UniProtKB-EC"/>
</dbReference>
<evidence type="ECO:0000256" key="14">
    <source>
        <dbReference type="ARBA" id="ARBA00023008"/>
    </source>
</evidence>
<name>I7BW06_9NEOP</name>
<evidence type="ECO:0000256" key="2">
    <source>
        <dbReference type="ARBA" id="ARBA00007866"/>
    </source>
</evidence>
<keyword evidence="14 18" id="KW-0186">Copper</keyword>
<dbReference type="EMBL" id="JX080397">
    <property type="protein sequence ID" value="AFO62984.1"/>
    <property type="molecule type" value="Genomic_DNA"/>
</dbReference>
<dbReference type="PANTHER" id="PTHR22888:SF9">
    <property type="entry name" value="CYTOCHROME C OXIDASE SUBUNIT 2"/>
    <property type="match status" value="1"/>
</dbReference>
<dbReference type="GO" id="GO:0005507">
    <property type="term" value="F:copper ion binding"/>
    <property type="evidence" value="ECO:0007669"/>
    <property type="project" value="InterPro"/>
</dbReference>
<comment type="function">
    <text evidence="18">Component of the cytochrome c oxidase, the last enzyme in the mitochondrial electron transport chain which drives oxidative phosphorylation. The respiratory chain contains 3 multisubunit complexes succinate dehydrogenase (complex II, CII), ubiquinol-cytochrome c oxidoreductase (cytochrome b-c1 complex, complex III, CIII) and cytochrome c oxidase (complex IV, CIV), that cooperate to transfer electrons derived from NADH and succinate to molecular oxygen, creating an electrochemical gradient over the inner membrane that drives transmembrane transport and the ATP synthase. Cytochrome c oxidase is the component of the respiratory chain that catalyzes the reduction of oxygen to water. Electrons originating from reduced cytochrome c in the intermembrane space (IMS) are transferred via the dinuclear copper A center (CU(A)) of subunit 2 and heme A of subunit 1 to the active site in subunit 1, a binuclear center (BNC) formed by heme A3 and copper B (CU(B)). The BNC reduces molecular oxygen to 2 water molecules using 4 electrons from cytochrome c in the IMS and 4 protons from the mitochondrial matrix.</text>
</comment>
<keyword evidence="13 19" id="KW-1133">Transmembrane helix</keyword>
<evidence type="ECO:0000256" key="1">
    <source>
        <dbReference type="ARBA" id="ARBA00004448"/>
    </source>
</evidence>
<keyword evidence="7 18" id="KW-0812">Transmembrane</keyword>
<evidence type="ECO:0000256" key="13">
    <source>
        <dbReference type="ARBA" id="ARBA00022989"/>
    </source>
</evidence>
<dbReference type="SUPFAM" id="SSF81464">
    <property type="entry name" value="Cytochrome c oxidase subunit II-like, transmembrane region"/>
    <property type="match status" value="1"/>
</dbReference>
<comment type="cofactor">
    <cofactor evidence="18">
        <name>Cu cation</name>
        <dbReference type="ChEBI" id="CHEBI:23378"/>
    </cofactor>
    <text evidence="18">Binds a copper A center.</text>
</comment>
<protein>
    <recommendedName>
        <fullName evidence="4 18">Cytochrome c oxidase subunit 2</fullName>
    </recommendedName>
</protein>
<evidence type="ECO:0000256" key="5">
    <source>
        <dbReference type="ARBA" id="ARBA00022448"/>
    </source>
</evidence>
<keyword evidence="6 18" id="KW-0679">Respiratory chain</keyword>
<dbReference type="SUPFAM" id="SSF49503">
    <property type="entry name" value="Cupredoxins"/>
    <property type="match status" value="1"/>
</dbReference>
<evidence type="ECO:0000256" key="12">
    <source>
        <dbReference type="ARBA" id="ARBA00022982"/>
    </source>
</evidence>
<dbReference type="InterPro" id="IPR036257">
    <property type="entry name" value="Cyt_c_oxidase_su2_TM_sf"/>
</dbReference>
<dbReference type="PANTHER" id="PTHR22888">
    <property type="entry name" value="CYTOCHROME C OXIDASE, SUBUNIT II"/>
    <property type="match status" value="1"/>
</dbReference>
<dbReference type="GO" id="GO:0005743">
    <property type="term" value="C:mitochondrial inner membrane"/>
    <property type="evidence" value="ECO:0007669"/>
    <property type="project" value="UniProtKB-SubCell"/>
</dbReference>
<dbReference type="FunFam" id="2.60.40.420:FF:000001">
    <property type="entry name" value="Cytochrome c oxidase subunit 2"/>
    <property type="match status" value="1"/>
</dbReference>
<evidence type="ECO:0000256" key="9">
    <source>
        <dbReference type="ARBA" id="ARBA00022792"/>
    </source>
</evidence>
<dbReference type="PROSITE" id="PS50999">
    <property type="entry name" value="COX2_TM"/>
    <property type="match status" value="1"/>
</dbReference>
<accession>I7BW06</accession>
<proteinExistence type="inferred from homology"/>
<evidence type="ECO:0000256" key="19">
    <source>
        <dbReference type="SAM" id="Phobius"/>
    </source>
</evidence>
<dbReference type="Gene3D" id="2.60.40.420">
    <property type="entry name" value="Cupredoxins - blue copper proteins"/>
    <property type="match status" value="1"/>
</dbReference>
<evidence type="ECO:0000313" key="22">
    <source>
        <dbReference type="EMBL" id="AFO62984.1"/>
    </source>
</evidence>
<keyword evidence="5 18" id="KW-0813">Transport</keyword>
<dbReference type="GO" id="GO:0042773">
    <property type="term" value="P:ATP synthesis coupled electron transport"/>
    <property type="evidence" value="ECO:0007669"/>
    <property type="project" value="TreeGrafter"/>
</dbReference>
<feature type="domain" description="Cytochrome oxidase subunit II copper A binding" evidence="20">
    <location>
        <begin position="100"/>
        <end position="234"/>
    </location>
</feature>
<evidence type="ECO:0000256" key="10">
    <source>
        <dbReference type="ARBA" id="ARBA00022842"/>
    </source>
</evidence>
<dbReference type="Gene3D" id="1.10.287.90">
    <property type="match status" value="1"/>
</dbReference>
<gene>
    <name evidence="22" type="primary">COX2</name>
</gene>
<dbReference type="Pfam" id="PF02790">
    <property type="entry name" value="COX2_TM"/>
    <property type="match status" value="1"/>
</dbReference>
<evidence type="ECO:0000259" key="21">
    <source>
        <dbReference type="PROSITE" id="PS50999"/>
    </source>
</evidence>
<keyword evidence="9 18" id="KW-0999">Mitochondrion inner membrane</keyword>
<dbReference type="InterPro" id="IPR008972">
    <property type="entry name" value="Cupredoxin"/>
</dbReference>
<keyword evidence="8 18" id="KW-0479">Metal-binding</keyword>
<evidence type="ECO:0000256" key="8">
    <source>
        <dbReference type="ARBA" id="ARBA00022723"/>
    </source>
</evidence>
<keyword evidence="10" id="KW-0460">Magnesium</keyword>
<evidence type="ECO:0000256" key="7">
    <source>
        <dbReference type="ARBA" id="ARBA00022692"/>
    </source>
</evidence>
<dbReference type="InterPro" id="IPR045187">
    <property type="entry name" value="CcO_II"/>
</dbReference>
<reference evidence="22" key="1">
    <citation type="journal article" date="2012" name="Genome Biol. Evol.">
        <title>Evolution of extensively fragmented mitochondrial genomes in the lice of humans.</title>
        <authorList>
            <person name="Shao R."/>
            <person name="Zhu X.Q."/>
            <person name="Barker S.C."/>
            <person name="Herd K."/>
        </authorList>
    </citation>
    <scope>NUCLEOTIDE SEQUENCE</scope>
</reference>
<dbReference type="PRINTS" id="PR01166">
    <property type="entry name" value="CYCOXIDASEII"/>
</dbReference>
<evidence type="ECO:0000256" key="17">
    <source>
        <dbReference type="ARBA" id="ARBA00049512"/>
    </source>
</evidence>
<dbReference type="PROSITE" id="PS50857">
    <property type="entry name" value="COX2_CUA"/>
    <property type="match status" value="1"/>
</dbReference>
<keyword evidence="12 18" id="KW-0249">Electron transport</keyword>
<comment type="similarity">
    <text evidence="2 18">Belongs to the cytochrome c oxidase subunit 2 family.</text>
</comment>
<sequence length="237" mass="27123">MSMYNKSPFPIWGQCGFQDSNSPLMVFVCDTYDLVSIVCVGVISLVMYVAVSFFFMKSWNYYFMGLESLEIVWVILPSLSLAGLILPSLHCLYLMDEVLSPAMSLKVVGHQWFWSYEYGDWENIEFDSYMMKLEELDSSCPFRLLEADLSVFIPYLTEVRAIVTSADVIHSWAIPMMGVKVDAIPGRLNHALIYSFKIGTSYGQCSEICGAYHSFMPIKVTTLPKEDFMKWVKLFNN</sequence>
<evidence type="ECO:0000256" key="4">
    <source>
        <dbReference type="ARBA" id="ARBA00015946"/>
    </source>
</evidence>
<evidence type="ECO:0000256" key="18">
    <source>
        <dbReference type="RuleBase" id="RU000457"/>
    </source>
</evidence>
<dbReference type="Pfam" id="PF00116">
    <property type="entry name" value="COX2"/>
    <property type="match status" value="1"/>
</dbReference>
<dbReference type="InterPro" id="IPR001505">
    <property type="entry name" value="Copper_CuA"/>
</dbReference>
<keyword evidence="11" id="KW-1278">Translocase</keyword>
<geneLocation type="mitochondrion" evidence="22"/>
<dbReference type="PROSITE" id="PS00078">
    <property type="entry name" value="COX2"/>
    <property type="match status" value="1"/>
</dbReference>
<feature type="domain" description="Cytochrome oxidase subunit II transmembrane region profile" evidence="21">
    <location>
        <begin position="9"/>
        <end position="99"/>
    </location>
</feature>
<evidence type="ECO:0000256" key="3">
    <source>
        <dbReference type="ARBA" id="ARBA00011164"/>
    </source>
</evidence>
<comment type="catalytic activity">
    <reaction evidence="17">
        <text>4 Fe(II)-[cytochrome c] + O2 + 8 H(+)(in) = 4 Fe(III)-[cytochrome c] + 2 H2O + 4 H(+)(out)</text>
        <dbReference type="Rhea" id="RHEA:11436"/>
        <dbReference type="Rhea" id="RHEA-COMP:10350"/>
        <dbReference type="Rhea" id="RHEA-COMP:14399"/>
        <dbReference type="ChEBI" id="CHEBI:15377"/>
        <dbReference type="ChEBI" id="CHEBI:15378"/>
        <dbReference type="ChEBI" id="CHEBI:15379"/>
        <dbReference type="ChEBI" id="CHEBI:29033"/>
        <dbReference type="ChEBI" id="CHEBI:29034"/>
        <dbReference type="EC" id="7.1.1.9"/>
    </reaction>
    <physiologicalReaction direction="left-to-right" evidence="17">
        <dbReference type="Rhea" id="RHEA:11437"/>
    </physiologicalReaction>
</comment>
<comment type="subunit">
    <text evidence="3">Component of the cytochrome c oxidase (complex IV, CIV), a multisubunit enzyme composed of a catalytic core of 3 subunits and several supernumerary subunits. The complex exists as a monomer or a dimer and forms supercomplexes (SCs) in the inner mitochondrial membrane with ubiquinol-cytochrome c oxidoreductase (cytochrome b-c1 complex, complex III, CIII).</text>
</comment>
<evidence type="ECO:0000256" key="16">
    <source>
        <dbReference type="ARBA" id="ARBA00023136"/>
    </source>
</evidence>
<organism evidence="22">
    <name type="scientific">Pediculus humanus capitis</name>
    <name type="common">human head louse</name>
    <dbReference type="NCBI Taxonomy" id="121226"/>
    <lineage>
        <taxon>Eukaryota</taxon>
        <taxon>Metazoa</taxon>
        <taxon>Ecdysozoa</taxon>
        <taxon>Arthropoda</taxon>
        <taxon>Hexapoda</taxon>
        <taxon>Insecta</taxon>
        <taxon>Pterygota</taxon>
        <taxon>Neoptera</taxon>
        <taxon>Paraneoptera</taxon>
        <taxon>Psocodea</taxon>
        <taxon>Troctomorpha</taxon>
        <taxon>Phthiraptera</taxon>
        <taxon>Anoplura</taxon>
        <taxon>Pediculidae</taxon>
        <taxon>Pediculus</taxon>
    </lineage>
</organism>
<evidence type="ECO:0000256" key="6">
    <source>
        <dbReference type="ARBA" id="ARBA00022660"/>
    </source>
</evidence>
<evidence type="ECO:0000256" key="11">
    <source>
        <dbReference type="ARBA" id="ARBA00022967"/>
    </source>
</evidence>
<evidence type="ECO:0000259" key="20">
    <source>
        <dbReference type="PROSITE" id="PS50857"/>
    </source>
</evidence>
<comment type="subcellular location">
    <subcellularLocation>
        <location evidence="1 18">Mitochondrion inner membrane</location>
        <topology evidence="1 18">Multi-pass membrane protein</topology>
    </subcellularLocation>
</comment>
<evidence type="ECO:0000256" key="15">
    <source>
        <dbReference type="ARBA" id="ARBA00023128"/>
    </source>
</evidence>
<feature type="transmembrane region" description="Helical" evidence="19">
    <location>
        <begin position="34"/>
        <end position="56"/>
    </location>
</feature>
<dbReference type="InterPro" id="IPR002429">
    <property type="entry name" value="CcO_II-like_C"/>
</dbReference>
<feature type="transmembrane region" description="Helical" evidence="19">
    <location>
        <begin position="71"/>
        <end position="95"/>
    </location>
</feature>
<dbReference type="InterPro" id="IPR011759">
    <property type="entry name" value="Cyt_c_oxidase_su2_TM_dom"/>
</dbReference>
<dbReference type="AlphaFoldDB" id="I7BW06"/>